<evidence type="ECO:0000313" key="3">
    <source>
        <dbReference type="EMBL" id="KMO97264.1"/>
    </source>
</evidence>
<dbReference type="RefSeq" id="WP_048476812.1">
    <property type="nucleotide sequence ID" value="NZ_JBIRUD010000011.1"/>
</dbReference>
<feature type="transmembrane region" description="Helical" evidence="2">
    <location>
        <begin position="26"/>
        <end position="46"/>
    </location>
</feature>
<organism evidence="3 4">
    <name type="scientific">Streptomyces roseus</name>
    <dbReference type="NCBI Taxonomy" id="66430"/>
    <lineage>
        <taxon>Bacteria</taxon>
        <taxon>Bacillati</taxon>
        <taxon>Actinomycetota</taxon>
        <taxon>Actinomycetes</taxon>
        <taxon>Kitasatosporales</taxon>
        <taxon>Streptomycetaceae</taxon>
        <taxon>Streptomyces</taxon>
    </lineage>
</organism>
<name>A0A0J6XPV5_9ACTN</name>
<protein>
    <recommendedName>
        <fullName evidence="5">Adhesin domain-containing protein</fullName>
    </recommendedName>
</protein>
<keyword evidence="2" id="KW-0472">Membrane</keyword>
<dbReference type="EMBL" id="LFML01000051">
    <property type="protein sequence ID" value="KMO97264.1"/>
    <property type="molecule type" value="Genomic_DNA"/>
</dbReference>
<proteinExistence type="predicted"/>
<keyword evidence="2" id="KW-1133">Transmembrane helix</keyword>
<dbReference type="OrthoDB" id="4190102at2"/>
<dbReference type="AlphaFoldDB" id="A0A0J6XPV5"/>
<evidence type="ECO:0000313" key="4">
    <source>
        <dbReference type="Proteomes" id="UP000035932"/>
    </source>
</evidence>
<feature type="region of interest" description="Disordered" evidence="1">
    <location>
        <begin position="247"/>
        <end position="277"/>
    </location>
</feature>
<dbReference type="STRING" id="66430.ACS04_13420"/>
<evidence type="ECO:0008006" key="5">
    <source>
        <dbReference type="Google" id="ProtNLM"/>
    </source>
</evidence>
<sequence>MSGGGGGSGGGSGSAGGARRPRRTTWIAVAALSGVLVVATAAWQVWSYASTESGTLSGGSGERPVTAVEIDAGGAEVRVTPRPDGRVAYEARVRWSTGAPKIEESWLGDTLKLTPRCPAVAEFVASGIGCSVDLGVTVPAGIPVKVTAGSGTVVISGLGGAVDAEVGAGTLRLSALRGPLRAAIGSGSLEASGLSSPQAEIRAGAGSATVGFAAPPQRVTARAGAGALRLTVPGATRFRVTARTGSGRLDVAPGMDDPSAPGRLDISADTGRAEAGY</sequence>
<evidence type="ECO:0000256" key="1">
    <source>
        <dbReference type="SAM" id="MobiDB-lite"/>
    </source>
</evidence>
<keyword evidence="4" id="KW-1185">Reference proteome</keyword>
<dbReference type="PATRIC" id="fig|66430.4.peg.5115"/>
<comment type="caution">
    <text evidence="3">The sequence shown here is derived from an EMBL/GenBank/DDBJ whole genome shotgun (WGS) entry which is preliminary data.</text>
</comment>
<evidence type="ECO:0000256" key="2">
    <source>
        <dbReference type="SAM" id="Phobius"/>
    </source>
</evidence>
<dbReference type="Proteomes" id="UP000035932">
    <property type="component" value="Unassembled WGS sequence"/>
</dbReference>
<accession>A0A0J6XPV5</accession>
<reference evidence="3 4" key="1">
    <citation type="submission" date="2015-06" db="EMBL/GenBank/DDBJ databases">
        <title>Recapitulation of the evolution of biosynthetic gene clusters reveals hidden chemical diversity on bacterial genomes.</title>
        <authorList>
            <person name="Cruz-Morales P."/>
            <person name="Martinez-Guerrero C."/>
            <person name="Morales-Escalante M.A."/>
            <person name="Yanez-Guerra L.A."/>
            <person name="Kopp J.F."/>
            <person name="Feldmann J."/>
            <person name="Ramos-Aboites H.E."/>
            <person name="Barona-Gomez F."/>
        </authorList>
    </citation>
    <scope>NUCLEOTIDE SEQUENCE [LARGE SCALE GENOMIC DNA]</scope>
    <source>
        <strain evidence="3 4">ATCC 31245</strain>
    </source>
</reference>
<keyword evidence="2" id="KW-0812">Transmembrane</keyword>
<gene>
    <name evidence="3" type="ORF">ACS04_13420</name>
</gene>